<evidence type="ECO:0000256" key="1">
    <source>
        <dbReference type="SAM" id="MobiDB-lite"/>
    </source>
</evidence>
<evidence type="ECO:0000313" key="3">
    <source>
        <dbReference type="EMBL" id="CEL92755.1"/>
    </source>
</evidence>
<gene>
    <name evidence="3" type="ORF">Vbra_1965</name>
</gene>
<feature type="region of interest" description="Disordered" evidence="1">
    <location>
        <begin position="234"/>
        <end position="294"/>
    </location>
</feature>
<keyword evidence="4" id="KW-1185">Reference proteome</keyword>
<feature type="region of interest" description="Disordered" evidence="1">
    <location>
        <begin position="176"/>
        <end position="216"/>
    </location>
</feature>
<dbReference type="Proteomes" id="UP000041254">
    <property type="component" value="Unassembled WGS sequence"/>
</dbReference>
<keyword evidence="2" id="KW-0732">Signal</keyword>
<feature type="compositionally biased region" description="Basic and acidic residues" evidence="1">
    <location>
        <begin position="262"/>
        <end position="278"/>
    </location>
</feature>
<proteinExistence type="predicted"/>
<feature type="compositionally biased region" description="Acidic residues" evidence="1">
    <location>
        <begin position="181"/>
        <end position="195"/>
    </location>
</feature>
<reference evidence="3 4" key="1">
    <citation type="submission" date="2014-11" db="EMBL/GenBank/DDBJ databases">
        <authorList>
            <person name="Zhu J."/>
            <person name="Qi W."/>
            <person name="Song R."/>
        </authorList>
    </citation>
    <scope>NUCLEOTIDE SEQUENCE [LARGE SCALE GENOMIC DNA]</scope>
</reference>
<protein>
    <submittedName>
        <fullName evidence="3">Uncharacterized protein</fullName>
    </submittedName>
</protein>
<name>A0A0G4E9Z9_VITBC</name>
<dbReference type="AlphaFoldDB" id="A0A0G4E9Z9"/>
<feature type="compositionally biased region" description="Basic and acidic residues" evidence="1">
    <location>
        <begin position="234"/>
        <end position="252"/>
    </location>
</feature>
<feature type="signal peptide" evidence="2">
    <location>
        <begin position="1"/>
        <end position="30"/>
    </location>
</feature>
<sequence>MATPRQQPLCTFSQGLLLLFVIALLTLSHAQPLTLSETPEGDALALFYGKSSLGIDDDRSDDVASWTVKAAEADDTQQAATSANAAIGSLQFESINWHPQKADIHMTVLPSWSQYDPEAGCFVYRVEALDDQGGVIKESNVVRSRACSGGDGTIDGARAHELLLTAAGEEDDYVLPMGGADDLDAYGSDDADLEGGSDVTVAPESASSNNNEAWVDEEQVQSLRRRWEEHTEVEVVAEKERTTAPAAEHTEDADSDSESGQDDGHEKKDTRDASRKIFPDCSPAEPFCGRVRVL</sequence>
<accession>A0A0G4E9Z9</accession>
<organism evidence="3 4">
    <name type="scientific">Vitrella brassicaformis (strain CCMP3155)</name>
    <dbReference type="NCBI Taxonomy" id="1169540"/>
    <lineage>
        <taxon>Eukaryota</taxon>
        <taxon>Sar</taxon>
        <taxon>Alveolata</taxon>
        <taxon>Colpodellida</taxon>
        <taxon>Vitrellaceae</taxon>
        <taxon>Vitrella</taxon>
    </lineage>
</organism>
<dbReference type="InParanoid" id="A0A0G4E9Z9"/>
<dbReference type="VEuPathDB" id="CryptoDB:Vbra_1965"/>
<feature type="chain" id="PRO_5005187051" evidence="2">
    <location>
        <begin position="31"/>
        <end position="294"/>
    </location>
</feature>
<evidence type="ECO:0000313" key="4">
    <source>
        <dbReference type="Proteomes" id="UP000041254"/>
    </source>
</evidence>
<dbReference type="EMBL" id="CDMY01000104">
    <property type="protein sequence ID" value="CEL92755.1"/>
    <property type="molecule type" value="Genomic_DNA"/>
</dbReference>
<evidence type="ECO:0000256" key="2">
    <source>
        <dbReference type="SAM" id="SignalP"/>
    </source>
</evidence>